<protein>
    <submittedName>
        <fullName evidence="1">Uncharacterized protein</fullName>
    </submittedName>
</protein>
<keyword evidence="2" id="KW-1185">Reference proteome</keyword>
<reference evidence="1 2" key="1">
    <citation type="journal article" date="2009" name="Stand. Genomic Sci.">
        <title>Complete genome sequence of Jonesia denitrificans type strain (Prevot 55134).</title>
        <authorList>
            <person name="Pukall R."/>
            <person name="Gehrich-Schroter G."/>
            <person name="Lapidus A."/>
            <person name="Nolan M."/>
            <person name="Glavina Del Rio T."/>
            <person name="Lucas S."/>
            <person name="Chen F."/>
            <person name="Tice H."/>
            <person name="Pitluck S."/>
            <person name="Cheng J.F."/>
            <person name="Copeland A."/>
            <person name="Saunders E."/>
            <person name="Brettin T."/>
            <person name="Detter J.C."/>
            <person name="Bruce D."/>
            <person name="Goodwin L."/>
            <person name="Pati A."/>
            <person name="Ivanova N."/>
            <person name="Mavromatis K."/>
            <person name="Ovchinnikova G."/>
            <person name="Chen A."/>
            <person name="Palaniappan K."/>
            <person name="Land M."/>
            <person name="Hauser L."/>
            <person name="Chang Y.J."/>
            <person name="Jeffries C.D."/>
            <person name="Chain P."/>
            <person name="Goker M."/>
            <person name="Bristow J."/>
            <person name="Eisen J.A."/>
            <person name="Markowitz V."/>
            <person name="Hugenholtz P."/>
            <person name="Kyrpides N.C."/>
            <person name="Klenk H.P."/>
            <person name="Han C."/>
        </authorList>
    </citation>
    <scope>NUCLEOTIDE SEQUENCE [LARGE SCALE GENOMIC DNA]</scope>
    <source>
        <strain evidence="2">ATCC 14870 / DSM 20603 / BCRC 15368 / CIP 55.134 / JCM 11481 / NBRC 15587 / NCTC 10816 / Prevot 55134</strain>
    </source>
</reference>
<evidence type="ECO:0000313" key="1">
    <source>
        <dbReference type="EMBL" id="ACV07734.1"/>
    </source>
</evidence>
<organism evidence="1 2">
    <name type="scientific">Jonesia denitrificans (strain ATCC 14870 / DSM 20603 / BCRC 15368 / CIP 55.134 / JCM 11481 / NBRC 15587 / NCTC 10816 / Prevot 55134)</name>
    <name type="common">Listeria denitrificans</name>
    <dbReference type="NCBI Taxonomy" id="471856"/>
    <lineage>
        <taxon>Bacteria</taxon>
        <taxon>Bacillati</taxon>
        <taxon>Actinomycetota</taxon>
        <taxon>Actinomycetes</taxon>
        <taxon>Micrococcales</taxon>
        <taxon>Jonesiaceae</taxon>
        <taxon>Jonesia</taxon>
    </lineage>
</organism>
<dbReference type="Proteomes" id="UP000000628">
    <property type="component" value="Chromosome"/>
</dbReference>
<proteinExistence type="predicted"/>
<accession>C7R556</accession>
<name>C7R556_JONDD</name>
<dbReference type="HOGENOM" id="CLU_3080743_0_0_11"/>
<dbReference type="EMBL" id="CP001706">
    <property type="protein sequence ID" value="ACV07734.1"/>
    <property type="molecule type" value="Genomic_DNA"/>
</dbReference>
<gene>
    <name evidence="1" type="ordered locus">Jden_0058</name>
</gene>
<dbReference type="AlphaFoldDB" id="C7R556"/>
<evidence type="ECO:0000313" key="2">
    <source>
        <dbReference type="Proteomes" id="UP000000628"/>
    </source>
</evidence>
<dbReference type="KEGG" id="jde:Jden_0058"/>
<dbReference type="STRING" id="471856.Jden_0058"/>
<sequence length="52" mass="5561">MLVVKGLAVCLLTTTLPVRFQVFLLSKQPAASPHVGCLCGVHRAALVGRTMR</sequence>